<accession>A0A7I7YBY1</accession>
<proteinExistence type="predicted"/>
<sequence length="120" mass="13186">MLTIHHYPGADADDFAWGVEGELAVPATLCTRSHTGLNSHRGSTTLMVRDLDLSFDDLVSAYAGYLEQAWAASARRAKRLARNVISNLLAVAANYQPGTVLRPTHDDNTGFWRYRPVVAT</sequence>
<keyword evidence="3" id="KW-1185">Reference proteome</keyword>
<feature type="domain" description="DUF7715" evidence="1">
    <location>
        <begin position="9"/>
        <end position="102"/>
    </location>
</feature>
<name>A0A7I7YBY1_9MYCO</name>
<evidence type="ECO:0000259" key="1">
    <source>
        <dbReference type="Pfam" id="PF24831"/>
    </source>
</evidence>
<gene>
    <name evidence="2" type="ORF">MCNS_16350</name>
</gene>
<dbReference type="Proteomes" id="UP000467385">
    <property type="component" value="Chromosome"/>
</dbReference>
<reference evidence="2 3" key="1">
    <citation type="journal article" date="2019" name="Emerg. Microbes Infect.">
        <title>Comprehensive subspecies identification of 175 nontuberculous mycobacteria species based on 7547 genomic profiles.</title>
        <authorList>
            <person name="Matsumoto Y."/>
            <person name="Kinjo T."/>
            <person name="Motooka D."/>
            <person name="Nabeya D."/>
            <person name="Jung N."/>
            <person name="Uechi K."/>
            <person name="Horii T."/>
            <person name="Iida T."/>
            <person name="Fujita J."/>
            <person name="Nakamura S."/>
        </authorList>
    </citation>
    <scope>NUCLEOTIDE SEQUENCE [LARGE SCALE GENOMIC DNA]</scope>
    <source>
        <strain evidence="2 3">JCM 14738</strain>
    </source>
</reference>
<evidence type="ECO:0000313" key="2">
    <source>
        <dbReference type="EMBL" id="BBZ38572.1"/>
    </source>
</evidence>
<dbReference type="InterPro" id="IPR056132">
    <property type="entry name" value="DUF7715"/>
</dbReference>
<protein>
    <recommendedName>
        <fullName evidence="1">DUF7715 domain-containing protein</fullName>
    </recommendedName>
</protein>
<dbReference type="Pfam" id="PF24831">
    <property type="entry name" value="DUF7715"/>
    <property type="match status" value="1"/>
</dbReference>
<evidence type="ECO:0000313" key="3">
    <source>
        <dbReference type="Proteomes" id="UP000467385"/>
    </source>
</evidence>
<dbReference type="AlphaFoldDB" id="A0A7I7YBY1"/>
<organism evidence="2 3">
    <name type="scientific">Mycobacterium conspicuum</name>
    <dbReference type="NCBI Taxonomy" id="44010"/>
    <lineage>
        <taxon>Bacteria</taxon>
        <taxon>Bacillati</taxon>
        <taxon>Actinomycetota</taxon>
        <taxon>Actinomycetes</taxon>
        <taxon>Mycobacteriales</taxon>
        <taxon>Mycobacteriaceae</taxon>
        <taxon>Mycobacterium</taxon>
    </lineage>
</organism>
<dbReference type="EMBL" id="AP022613">
    <property type="protein sequence ID" value="BBZ38572.1"/>
    <property type="molecule type" value="Genomic_DNA"/>
</dbReference>